<accession>A0A1Y2NTS8</accession>
<dbReference type="Proteomes" id="UP000194318">
    <property type="component" value="Unassembled WGS sequence"/>
</dbReference>
<proteinExistence type="predicted"/>
<gene>
    <name evidence="2" type="ORF">BG846_03789</name>
    <name evidence="1" type="ORF">K701_27520</name>
</gene>
<dbReference type="Pfam" id="PF19698">
    <property type="entry name" value="DUF6197"/>
    <property type="match status" value="1"/>
</dbReference>
<evidence type="ECO:0000313" key="3">
    <source>
        <dbReference type="Proteomes" id="UP000194318"/>
    </source>
</evidence>
<dbReference type="InterPro" id="IPR045677">
    <property type="entry name" value="DUF6197"/>
</dbReference>
<reference evidence="2 3" key="2">
    <citation type="submission" date="2016-09" db="EMBL/GenBank/DDBJ databases">
        <title>Streptomyces fradiae DSM40063, a candidate organism with high potential of specific P450 cytochromes.</title>
        <authorList>
            <person name="Grumaz C."/>
            <person name="Vainshtein Y."/>
            <person name="Kirstahler P."/>
            <person name="Sohn K."/>
        </authorList>
    </citation>
    <scope>NUCLEOTIDE SEQUENCE [LARGE SCALE GENOMIC DNA]</scope>
    <source>
        <strain evidence="2 3">DSM 40063</strain>
    </source>
</reference>
<comment type="caution">
    <text evidence="2">The sequence shown here is derived from an EMBL/GenBank/DDBJ whole genome shotgun (WGS) entry which is preliminary data.</text>
</comment>
<keyword evidence="4" id="KW-1185">Reference proteome</keyword>
<name>A0A1Y2NTS8_STRFR</name>
<evidence type="ECO:0000313" key="1">
    <source>
        <dbReference type="EMBL" id="KAF0646733.1"/>
    </source>
</evidence>
<dbReference type="Proteomes" id="UP000731519">
    <property type="component" value="Unassembled WGS sequence"/>
</dbReference>
<reference evidence="1 4" key="1">
    <citation type="submission" date="2013-05" db="EMBL/GenBank/DDBJ databases">
        <title>Genome Sequence of Streptomyces fradiae.</title>
        <authorList>
            <person name="Kirby R."/>
        </authorList>
    </citation>
    <scope>NUCLEOTIDE SEQUENCE [LARGE SCALE GENOMIC DNA]</scope>
    <source>
        <strain evidence="1 4">ATCC 10745</strain>
    </source>
</reference>
<evidence type="ECO:0000313" key="4">
    <source>
        <dbReference type="Proteomes" id="UP000731519"/>
    </source>
</evidence>
<dbReference type="GeneID" id="91402605"/>
<organism evidence="2 3">
    <name type="scientific">Streptomyces fradiae ATCC 10745 = DSM 40063</name>
    <dbReference type="NCBI Taxonomy" id="1319510"/>
    <lineage>
        <taxon>Bacteria</taxon>
        <taxon>Bacillati</taxon>
        <taxon>Actinomycetota</taxon>
        <taxon>Actinomycetes</taxon>
        <taxon>Kitasatosporales</taxon>
        <taxon>Streptomycetaceae</taxon>
        <taxon>Streptomyces</taxon>
    </lineage>
</organism>
<dbReference type="AlphaFoldDB" id="A0A1Y2NTS8"/>
<evidence type="ECO:0000313" key="2">
    <source>
        <dbReference type="EMBL" id="OSY50621.1"/>
    </source>
</evidence>
<dbReference type="RefSeq" id="WP_031129180.1">
    <property type="nucleotide sequence ID" value="NZ_ASYR01000048.1"/>
</dbReference>
<dbReference type="EMBL" id="MIFZ01000278">
    <property type="protein sequence ID" value="OSY50621.1"/>
    <property type="molecule type" value="Genomic_DNA"/>
</dbReference>
<sequence>MQTITAGRSWTDTIQAASTLLADRPDTWTGMSGETVTGAAVARHLDTVADLLARHGWVRSYGDTDSDGVDIADDESMTVKDMLRTVLRIARTLVSVGDPRLTLWSAMKQASRSDFSDSDTHRVAERVLDALIKARTGGSGYVSHDSWSERVGRTRDDIAALLAAGADLAHQHGPTA</sequence>
<dbReference type="EMBL" id="ASYR01000048">
    <property type="protein sequence ID" value="KAF0646733.1"/>
    <property type="molecule type" value="Genomic_DNA"/>
</dbReference>
<protein>
    <submittedName>
        <fullName evidence="2">Uncharacterized protein</fullName>
    </submittedName>
</protein>